<evidence type="ECO:0000313" key="2">
    <source>
        <dbReference type="EMBL" id="KIW99653.1"/>
    </source>
</evidence>
<evidence type="ECO:0000313" key="3">
    <source>
        <dbReference type="Proteomes" id="UP000053617"/>
    </source>
</evidence>
<evidence type="ECO:0000256" key="1">
    <source>
        <dbReference type="SAM" id="MobiDB-lite"/>
    </source>
</evidence>
<dbReference type="RefSeq" id="XP_013266790.1">
    <property type="nucleotide sequence ID" value="XM_013411336.1"/>
</dbReference>
<dbReference type="GeneID" id="25299137"/>
<reference evidence="2 3" key="1">
    <citation type="submission" date="2015-01" db="EMBL/GenBank/DDBJ databases">
        <title>The Genome Sequence of Rhinocladiella mackenzie CBS 650.93.</title>
        <authorList>
            <consortium name="The Broad Institute Genomics Platform"/>
            <person name="Cuomo C."/>
            <person name="de Hoog S."/>
            <person name="Gorbushina A."/>
            <person name="Stielow B."/>
            <person name="Teixiera M."/>
            <person name="Abouelleil A."/>
            <person name="Chapman S.B."/>
            <person name="Priest M."/>
            <person name="Young S.K."/>
            <person name="Wortman J."/>
            <person name="Nusbaum C."/>
            <person name="Birren B."/>
        </authorList>
    </citation>
    <scope>NUCLEOTIDE SEQUENCE [LARGE SCALE GENOMIC DNA]</scope>
    <source>
        <strain evidence="2 3">CBS 650.93</strain>
    </source>
</reference>
<organism evidence="2 3">
    <name type="scientific">Rhinocladiella mackenziei CBS 650.93</name>
    <dbReference type="NCBI Taxonomy" id="1442369"/>
    <lineage>
        <taxon>Eukaryota</taxon>
        <taxon>Fungi</taxon>
        <taxon>Dikarya</taxon>
        <taxon>Ascomycota</taxon>
        <taxon>Pezizomycotina</taxon>
        <taxon>Eurotiomycetes</taxon>
        <taxon>Chaetothyriomycetidae</taxon>
        <taxon>Chaetothyriales</taxon>
        <taxon>Herpotrichiellaceae</taxon>
        <taxon>Rhinocladiella</taxon>
    </lineage>
</organism>
<proteinExistence type="predicted"/>
<feature type="region of interest" description="Disordered" evidence="1">
    <location>
        <begin position="244"/>
        <end position="279"/>
    </location>
</feature>
<sequence length="279" mass="32088">MGSSSPFQDNSDLDSLLDPVQKFLGRLDRSVKDPHAIPFHVQHWNPVYKSIRKHCPALEPYADEPLIVLAVQPFLPPLTQSLLVSWVNGSTAQYFHYHWPLRLRSPNFVEAALVMIALYVFEMLVNPPLDRTDVRLVDDFKSLIDGQWVWCRKELVYRLTWSLTNVLMTEVEDSGGSPHVKFLSTILKNLFKPDPNVYKQNKNDSSLCTRFWKARFQGQSCQEAFLHVQNWVASPYRGYPPAFGLSQQSTTTGDEPLMSDSFKPRVPHRSEVKPMSIER</sequence>
<gene>
    <name evidence="2" type="ORF">Z518_11066</name>
</gene>
<dbReference type="HOGENOM" id="CLU_998022_0_0_1"/>
<dbReference type="EMBL" id="KN847485">
    <property type="protein sequence ID" value="KIW99653.1"/>
    <property type="molecule type" value="Genomic_DNA"/>
</dbReference>
<dbReference type="AlphaFoldDB" id="A0A0D2I1N3"/>
<dbReference type="VEuPathDB" id="FungiDB:Z518_11066"/>
<protein>
    <submittedName>
        <fullName evidence="2">Uncharacterized protein</fullName>
    </submittedName>
</protein>
<feature type="compositionally biased region" description="Basic and acidic residues" evidence="1">
    <location>
        <begin position="268"/>
        <end position="279"/>
    </location>
</feature>
<name>A0A0D2I1N3_9EURO</name>
<keyword evidence="3" id="KW-1185">Reference proteome</keyword>
<accession>A0A0D2I1N3</accession>
<dbReference type="Proteomes" id="UP000053617">
    <property type="component" value="Unassembled WGS sequence"/>
</dbReference>